<feature type="compositionally biased region" description="Basic and acidic residues" evidence="1">
    <location>
        <begin position="257"/>
        <end position="270"/>
    </location>
</feature>
<organism evidence="3 4">
    <name type="scientific">Lupinus luteus</name>
    <name type="common">European yellow lupine</name>
    <dbReference type="NCBI Taxonomy" id="3873"/>
    <lineage>
        <taxon>Eukaryota</taxon>
        <taxon>Viridiplantae</taxon>
        <taxon>Streptophyta</taxon>
        <taxon>Embryophyta</taxon>
        <taxon>Tracheophyta</taxon>
        <taxon>Spermatophyta</taxon>
        <taxon>Magnoliopsida</taxon>
        <taxon>eudicotyledons</taxon>
        <taxon>Gunneridae</taxon>
        <taxon>Pentapetalae</taxon>
        <taxon>rosids</taxon>
        <taxon>fabids</taxon>
        <taxon>Fabales</taxon>
        <taxon>Fabaceae</taxon>
        <taxon>Papilionoideae</taxon>
        <taxon>50 kb inversion clade</taxon>
        <taxon>genistoids sensu lato</taxon>
        <taxon>core genistoids</taxon>
        <taxon>Genisteae</taxon>
        <taxon>Lupinus</taxon>
    </lineage>
</organism>
<feature type="transmembrane region" description="Helical" evidence="2">
    <location>
        <begin position="493"/>
        <end position="519"/>
    </location>
</feature>
<dbReference type="InterPro" id="IPR004158">
    <property type="entry name" value="DUF247_pln"/>
</dbReference>
<sequence length="540" mass="61780">MDHATLNVEELMKHQKYHATFCVYRVPKSFSSTKPEAFIPQFVGLGPYHHCIPQICFDYLKISAVTTVLNHTNVLNKVVQQLTNSNLASLIRDCYDTTIVFKDYTLLYLMTVDSLFLYDLLSNSVIVTEDEESVDTVTKVDLKSSIFAAKHRMPLVNYGGVELTKDAIIRDIFMLENQIPIHIVEEIMKVIIINMESDEPHPQYEDMGSKMLQFCKALCPFIYPDQQLPIQSEEAMKHVHLLDLMYHSMLRNPNPAPDEHDPNFNPDEHVPNFNPDKNAEQSDSTLTRLKKMYLPMYNLIVLGTMPDGEPIIGGGEGCIYHGIVKSIHGSFSQKSTNLDKGVVIIPSVTELHKAGIHFNPAYGIISFSENRVRLEEFIFYLPKIRLDQNSEVIMRNLVAYESLTQSNCLYLTKYVELMRSLIKSAKDVKVLVDEKIIQTKLSGAQVMQIFNEINKSIRPTNTADLDQMIIRVNYVFHSLKFEKLRKFLVKFVLPIWVVLVLAAIIGCSILLVDLIIVTLEDNMQDIIKCINSVIKVFHWF</sequence>
<dbReference type="Proteomes" id="UP001497480">
    <property type="component" value="Unassembled WGS sequence"/>
</dbReference>
<evidence type="ECO:0000256" key="2">
    <source>
        <dbReference type="SAM" id="Phobius"/>
    </source>
</evidence>
<dbReference type="AlphaFoldDB" id="A0AAV1XH28"/>
<name>A0AAV1XH28_LUPLU</name>
<keyword evidence="2" id="KW-0812">Transmembrane</keyword>
<keyword evidence="4" id="KW-1185">Reference proteome</keyword>
<keyword evidence="2" id="KW-0472">Membrane</keyword>
<proteinExistence type="predicted"/>
<feature type="region of interest" description="Disordered" evidence="1">
    <location>
        <begin position="252"/>
        <end position="282"/>
    </location>
</feature>
<evidence type="ECO:0000313" key="3">
    <source>
        <dbReference type="EMBL" id="CAL0321085.1"/>
    </source>
</evidence>
<reference evidence="3 4" key="1">
    <citation type="submission" date="2024-03" db="EMBL/GenBank/DDBJ databases">
        <authorList>
            <person name="Martinez-Hernandez J."/>
        </authorList>
    </citation>
    <scope>NUCLEOTIDE SEQUENCE [LARGE SCALE GENOMIC DNA]</scope>
</reference>
<dbReference type="PANTHER" id="PTHR31549:SF259">
    <property type="match status" value="1"/>
</dbReference>
<evidence type="ECO:0000313" key="4">
    <source>
        <dbReference type="Proteomes" id="UP001497480"/>
    </source>
</evidence>
<keyword evidence="2" id="KW-1133">Transmembrane helix</keyword>
<evidence type="ECO:0000256" key="1">
    <source>
        <dbReference type="SAM" id="MobiDB-lite"/>
    </source>
</evidence>
<dbReference type="EMBL" id="CAXHTB010000015">
    <property type="protein sequence ID" value="CAL0321085.1"/>
    <property type="molecule type" value="Genomic_DNA"/>
</dbReference>
<comment type="caution">
    <text evidence="3">The sequence shown here is derived from an EMBL/GenBank/DDBJ whole genome shotgun (WGS) entry which is preliminary data.</text>
</comment>
<dbReference type="Pfam" id="PF03140">
    <property type="entry name" value="DUF247"/>
    <property type="match status" value="1"/>
</dbReference>
<gene>
    <name evidence="3" type="ORF">LLUT_LOCUS22145</name>
</gene>
<accession>A0AAV1XH28</accession>
<protein>
    <submittedName>
        <fullName evidence="3">Uncharacterized protein</fullName>
    </submittedName>
</protein>
<dbReference type="PANTHER" id="PTHR31549">
    <property type="entry name" value="PROTEIN, PUTATIVE (DUF247)-RELATED-RELATED"/>
    <property type="match status" value="1"/>
</dbReference>